<dbReference type="Gene3D" id="3.80.10.10">
    <property type="entry name" value="Ribonuclease Inhibitor"/>
    <property type="match status" value="4"/>
</dbReference>
<feature type="transmembrane region" description="Helical" evidence="12">
    <location>
        <begin position="942"/>
        <end position="966"/>
    </location>
</feature>
<protein>
    <submittedName>
        <fullName evidence="15">Receptor like protein 21-like isoform X1</fullName>
    </submittedName>
</protein>
<dbReference type="Pfam" id="PF12799">
    <property type="entry name" value="LRR_4"/>
    <property type="match status" value="1"/>
</dbReference>
<evidence type="ECO:0000313" key="15">
    <source>
        <dbReference type="EMBL" id="KAJ6991786.1"/>
    </source>
</evidence>
<evidence type="ECO:0000256" key="13">
    <source>
        <dbReference type="SAM" id="SignalP"/>
    </source>
</evidence>
<evidence type="ECO:0000256" key="6">
    <source>
        <dbReference type="ARBA" id="ARBA00022729"/>
    </source>
</evidence>
<feature type="domain" description="Leucine-rich repeat-containing N-terminal plant-type" evidence="14">
    <location>
        <begin position="32"/>
        <end position="71"/>
    </location>
</feature>
<dbReference type="InterPro" id="IPR003591">
    <property type="entry name" value="Leu-rich_rpt_typical-subtyp"/>
</dbReference>
<dbReference type="FunFam" id="3.80.10.10:FF:000095">
    <property type="entry name" value="LRR receptor-like serine/threonine-protein kinase GSO1"/>
    <property type="match status" value="1"/>
</dbReference>
<feature type="signal peptide" evidence="13">
    <location>
        <begin position="1"/>
        <end position="29"/>
    </location>
</feature>
<keyword evidence="6 13" id="KW-0732">Signal</keyword>
<evidence type="ECO:0000256" key="11">
    <source>
        <dbReference type="ARBA" id="ARBA00023180"/>
    </source>
</evidence>
<dbReference type="PANTHER" id="PTHR48062:SF21">
    <property type="entry name" value="RECEPTOR-LIKE PROTEIN 12"/>
    <property type="match status" value="1"/>
</dbReference>
<dbReference type="InterPro" id="IPR051502">
    <property type="entry name" value="RLP_Defense_Trigger"/>
</dbReference>
<dbReference type="PROSITE" id="PS51450">
    <property type="entry name" value="LRR"/>
    <property type="match status" value="1"/>
</dbReference>
<keyword evidence="10 15" id="KW-0675">Receptor</keyword>
<keyword evidence="4" id="KW-0433">Leucine-rich repeat</keyword>
<dbReference type="EMBL" id="JAQIZT010000006">
    <property type="protein sequence ID" value="KAJ6991786.1"/>
    <property type="molecule type" value="Genomic_DNA"/>
</dbReference>
<dbReference type="Proteomes" id="UP001164929">
    <property type="component" value="Chromosome 6"/>
</dbReference>
<comment type="caution">
    <text evidence="15">The sequence shown here is derived from an EMBL/GenBank/DDBJ whole genome shotgun (WGS) entry which is preliminary data.</text>
</comment>
<gene>
    <name evidence="15" type="ORF">NC653_015202</name>
</gene>
<evidence type="ECO:0000256" key="5">
    <source>
        <dbReference type="ARBA" id="ARBA00022692"/>
    </source>
</evidence>
<evidence type="ECO:0000256" key="9">
    <source>
        <dbReference type="ARBA" id="ARBA00023136"/>
    </source>
</evidence>
<keyword evidence="11" id="KW-0325">Glycoprotein</keyword>
<dbReference type="Pfam" id="PF00560">
    <property type="entry name" value="LRR_1"/>
    <property type="match status" value="6"/>
</dbReference>
<reference evidence="15" key="1">
    <citation type="journal article" date="2023" name="Mol. Ecol. Resour.">
        <title>Chromosome-level genome assembly of a triploid poplar Populus alba 'Berolinensis'.</title>
        <authorList>
            <person name="Chen S."/>
            <person name="Yu Y."/>
            <person name="Wang X."/>
            <person name="Wang S."/>
            <person name="Zhang T."/>
            <person name="Zhou Y."/>
            <person name="He R."/>
            <person name="Meng N."/>
            <person name="Wang Y."/>
            <person name="Liu W."/>
            <person name="Liu Z."/>
            <person name="Liu J."/>
            <person name="Guo Q."/>
            <person name="Huang H."/>
            <person name="Sederoff R.R."/>
            <person name="Wang G."/>
            <person name="Qu G."/>
            <person name="Chen S."/>
        </authorList>
    </citation>
    <scope>NUCLEOTIDE SEQUENCE</scope>
    <source>
        <strain evidence="15">SC-2020</strain>
    </source>
</reference>
<dbReference type="SUPFAM" id="SSF52058">
    <property type="entry name" value="L domain-like"/>
    <property type="match status" value="3"/>
</dbReference>
<name>A0AAD6VY53_9ROSI</name>
<keyword evidence="16" id="KW-1185">Reference proteome</keyword>
<organism evidence="15 16">
    <name type="scientific">Populus alba x Populus x berolinensis</name>
    <dbReference type="NCBI Taxonomy" id="444605"/>
    <lineage>
        <taxon>Eukaryota</taxon>
        <taxon>Viridiplantae</taxon>
        <taxon>Streptophyta</taxon>
        <taxon>Embryophyta</taxon>
        <taxon>Tracheophyta</taxon>
        <taxon>Spermatophyta</taxon>
        <taxon>Magnoliopsida</taxon>
        <taxon>eudicotyledons</taxon>
        <taxon>Gunneridae</taxon>
        <taxon>Pentapetalae</taxon>
        <taxon>rosids</taxon>
        <taxon>fabids</taxon>
        <taxon>Malpighiales</taxon>
        <taxon>Salicaceae</taxon>
        <taxon>Saliceae</taxon>
        <taxon>Populus</taxon>
    </lineage>
</organism>
<evidence type="ECO:0000256" key="7">
    <source>
        <dbReference type="ARBA" id="ARBA00022737"/>
    </source>
</evidence>
<evidence type="ECO:0000256" key="8">
    <source>
        <dbReference type="ARBA" id="ARBA00022989"/>
    </source>
</evidence>
<dbReference type="PANTHER" id="PTHR48062">
    <property type="entry name" value="RECEPTOR-LIKE PROTEIN 14"/>
    <property type="match status" value="1"/>
</dbReference>
<keyword evidence="8 12" id="KW-1133">Transmembrane helix</keyword>
<dbReference type="Pfam" id="PF08263">
    <property type="entry name" value="LRRNT_2"/>
    <property type="match status" value="1"/>
</dbReference>
<keyword evidence="9 12" id="KW-0472">Membrane</keyword>
<evidence type="ECO:0000256" key="1">
    <source>
        <dbReference type="ARBA" id="ARBA00004251"/>
    </source>
</evidence>
<dbReference type="InterPro" id="IPR001611">
    <property type="entry name" value="Leu-rich_rpt"/>
</dbReference>
<dbReference type="AlphaFoldDB" id="A0AAD6VY53"/>
<feature type="chain" id="PRO_5042125795" evidence="13">
    <location>
        <begin position="30"/>
        <end position="1006"/>
    </location>
</feature>
<dbReference type="SMART" id="SM00365">
    <property type="entry name" value="LRR_SD22"/>
    <property type="match status" value="8"/>
</dbReference>
<evidence type="ECO:0000256" key="10">
    <source>
        <dbReference type="ARBA" id="ARBA00023170"/>
    </source>
</evidence>
<evidence type="ECO:0000313" key="16">
    <source>
        <dbReference type="Proteomes" id="UP001164929"/>
    </source>
</evidence>
<evidence type="ECO:0000256" key="4">
    <source>
        <dbReference type="ARBA" id="ARBA00022614"/>
    </source>
</evidence>
<keyword evidence="5 12" id="KW-0812">Transmembrane</keyword>
<dbReference type="FunFam" id="3.80.10.10:FF:000111">
    <property type="entry name" value="LRR receptor-like serine/threonine-protein kinase ERECTA"/>
    <property type="match status" value="1"/>
</dbReference>
<comment type="subcellular location">
    <subcellularLocation>
        <location evidence="1">Cell membrane</location>
        <topology evidence="1">Single-pass type I membrane protein</topology>
    </subcellularLocation>
</comment>
<dbReference type="InterPro" id="IPR013210">
    <property type="entry name" value="LRR_N_plant-typ"/>
</dbReference>
<dbReference type="InterPro" id="IPR025875">
    <property type="entry name" value="Leu-rich_rpt_4"/>
</dbReference>
<dbReference type="SMART" id="SM00369">
    <property type="entry name" value="LRR_TYP"/>
    <property type="match status" value="14"/>
</dbReference>
<evidence type="ECO:0000256" key="3">
    <source>
        <dbReference type="ARBA" id="ARBA00022475"/>
    </source>
</evidence>
<keyword evidence="7" id="KW-0677">Repeat</keyword>
<evidence type="ECO:0000256" key="2">
    <source>
        <dbReference type="ARBA" id="ARBA00009592"/>
    </source>
</evidence>
<evidence type="ECO:0000259" key="14">
    <source>
        <dbReference type="Pfam" id="PF08263"/>
    </source>
</evidence>
<evidence type="ECO:0000256" key="12">
    <source>
        <dbReference type="SAM" id="Phobius"/>
    </source>
</evidence>
<dbReference type="InterPro" id="IPR032675">
    <property type="entry name" value="LRR_dom_sf"/>
</dbReference>
<sequence length="1006" mass="111843">MGLNRFSSLAGTLMIYAMVLSESWWSCHGCLDEERSALLRIKSSFNYPSGTFLPSWGKVADCCSWKGVDCNFTTGRVVVLDLSGKREEGLGDLYLNVSLFRPFQELQSLDLSGNFIVGCVENEGFERLSGLDSLVFLNLEDNKFNNSVLSSLGGLSSLTTLYLDGNQLKGAISVDGLNNLTSLRSLEFGGNEIESFKSIHGTGDDLLRLRNLEELVLNVNRFNDSVLSSLKGLSSLKSLDIAYNQLKGSFNVTELSSLKGLSSLKFLGIAYNQLKGSFNVTELDALINLEVVDLEGNKIDKFVLSKDTRGFGNVSFISLSNNTSNGRALPFTLLQSLTKFPNLRTLSLAGNNLEGSFGTALDKDLASLKNLEELDLSSSIVDNSFLQTVGKITTLKSLSFNGCRLNGSIPKAQGLCQLKHLQNLDISRNDLSALPWCLANLTSLQQLDLSYNNFIGDISFSPLTSLTSIRWLSLSDNHFQIPVSLSSFLNHSQLKDFDGSNNEIYVEELEEHNLAPKFQLKHLDLSGNVYGGAFSFPKFLLHQYSLQEIDFSNLKLRGGFPFWLLENNTNLNYLHLVNNSLSGTFQLPIHPHQHLSELDISNNNFESHIPREIGSYFPSLTFLSMSDNHFSGRVPSSIFDFLLYLQVLDLSNNNISGTLPSFFNSSNLLHVYLSRNMLQGSLEHAFQKSFELITLDLSHNHLTGSIPKWIVEFSQLSFLLLGYNNLNGSIPTQLCELNELSFIDLSHNNFSGHILPCLRFKSSIWFILLDEYPYEFDLREPLVIATKSLSISYPPSILNYMTGLDLSYNNLSGAIPPEIGNLNHIHVLNLSNNHLIGPIPQSLSNLSEVESLDLSNNSLNGEIPPQLVQLHSLAYFSVANNNLSGKTPKMVAQFSTFDKSSYEGNPLLCGPPLLNSCTKKVSPPPPGPSTDEKAESSVFIDAQVFCVSFVVTYIMVLLGIAVVLYINPDWRRAWFYFIEKSINTCYYFVADNILKPFGIRVWKPLV</sequence>
<dbReference type="Pfam" id="PF13855">
    <property type="entry name" value="LRR_8"/>
    <property type="match status" value="1"/>
</dbReference>
<proteinExistence type="inferred from homology"/>
<keyword evidence="3" id="KW-1003">Cell membrane</keyword>
<dbReference type="GO" id="GO:0005886">
    <property type="term" value="C:plasma membrane"/>
    <property type="evidence" value="ECO:0007669"/>
    <property type="project" value="UniProtKB-SubCell"/>
</dbReference>
<comment type="similarity">
    <text evidence="2">Belongs to the RLP family.</text>
</comment>
<dbReference type="PRINTS" id="PR00019">
    <property type="entry name" value="LEURICHRPT"/>
</dbReference>
<accession>A0AAD6VY53</accession>